<proteinExistence type="predicted"/>
<sequence>MPTALDAIPERSACEVSGALASTGAASAAADGRGASGARGTLSNVVAAARRFGAEATTWTRRRGLDSGLATGRSGLADTSAPVVS</sequence>
<dbReference type="Proteomes" id="UP001169027">
    <property type="component" value="Unassembled WGS sequence"/>
</dbReference>
<dbReference type="RefSeq" id="WP_301816343.1">
    <property type="nucleotide sequence ID" value="NZ_JAUJZH010000053.1"/>
</dbReference>
<keyword evidence="3" id="KW-1185">Reference proteome</keyword>
<gene>
    <name evidence="2" type="ORF">Q2T77_37455</name>
</gene>
<evidence type="ECO:0000313" key="3">
    <source>
        <dbReference type="Proteomes" id="UP001169027"/>
    </source>
</evidence>
<dbReference type="EMBL" id="JAUKVY010000053">
    <property type="protein sequence ID" value="MDO1537930.1"/>
    <property type="molecule type" value="Genomic_DNA"/>
</dbReference>
<evidence type="ECO:0000313" key="2">
    <source>
        <dbReference type="EMBL" id="MDO1537930.1"/>
    </source>
</evidence>
<reference evidence="2" key="1">
    <citation type="submission" date="2023-06" db="EMBL/GenBank/DDBJ databases">
        <authorList>
            <person name="Jiang Y."/>
            <person name="Liu Q."/>
        </authorList>
    </citation>
    <scope>NUCLEOTIDE SEQUENCE</scope>
    <source>
        <strain evidence="2">CGMCC 1.12090</strain>
    </source>
</reference>
<organism evidence="2 3">
    <name type="scientific">Variovorax ginsengisoli</name>
    <dbReference type="NCBI Taxonomy" id="363844"/>
    <lineage>
        <taxon>Bacteria</taxon>
        <taxon>Pseudomonadati</taxon>
        <taxon>Pseudomonadota</taxon>
        <taxon>Betaproteobacteria</taxon>
        <taxon>Burkholderiales</taxon>
        <taxon>Comamonadaceae</taxon>
        <taxon>Variovorax</taxon>
    </lineage>
</organism>
<protein>
    <submittedName>
        <fullName evidence="2">Uncharacterized protein</fullName>
    </submittedName>
</protein>
<feature type="region of interest" description="Disordered" evidence="1">
    <location>
        <begin position="65"/>
        <end position="85"/>
    </location>
</feature>
<name>A0ABT8SGS6_9BURK</name>
<comment type="caution">
    <text evidence="2">The sequence shown here is derived from an EMBL/GenBank/DDBJ whole genome shotgun (WGS) entry which is preliminary data.</text>
</comment>
<accession>A0ABT8SGS6</accession>
<evidence type="ECO:0000256" key="1">
    <source>
        <dbReference type="SAM" id="MobiDB-lite"/>
    </source>
</evidence>